<keyword evidence="3" id="KW-1185">Reference proteome</keyword>
<evidence type="ECO:0000313" key="2">
    <source>
        <dbReference type="EMBL" id="MFC0845066.1"/>
    </source>
</evidence>
<proteinExistence type="predicted"/>
<dbReference type="Gene3D" id="2.160.20.80">
    <property type="entry name" value="E3 ubiquitin-protein ligase SopA"/>
    <property type="match status" value="1"/>
</dbReference>
<reference evidence="2 3" key="1">
    <citation type="submission" date="2024-09" db="EMBL/GenBank/DDBJ databases">
        <authorList>
            <person name="Sun Q."/>
            <person name="Mori K."/>
        </authorList>
    </citation>
    <scope>NUCLEOTIDE SEQUENCE [LARGE SCALE GENOMIC DNA]</scope>
    <source>
        <strain evidence="2 3">JCM 4557</strain>
    </source>
</reference>
<dbReference type="PANTHER" id="PTHR14136">
    <property type="entry name" value="BTB_POZ DOMAIN-CONTAINING PROTEIN KCTD9"/>
    <property type="match status" value="1"/>
</dbReference>
<dbReference type="Pfam" id="PF00805">
    <property type="entry name" value="Pentapeptide"/>
    <property type="match status" value="1"/>
</dbReference>
<evidence type="ECO:0000313" key="3">
    <source>
        <dbReference type="Proteomes" id="UP001589887"/>
    </source>
</evidence>
<dbReference type="Proteomes" id="UP001589887">
    <property type="component" value="Unassembled WGS sequence"/>
</dbReference>
<evidence type="ECO:0000256" key="1">
    <source>
        <dbReference type="SAM" id="MobiDB-lite"/>
    </source>
</evidence>
<sequence>MSETSENRVRERATAPGPSDDRSGLRADCANCFGLCCVALAFSRSTDFAIDKAVGDPCPNLQQDFRCGVHDKLRPKGFQGCTVYDCFGAGQKISQVTFVGRNWRESPDGSRQMFAALPVMRQLQELLWYLAEARARPAARPVHQQVAAAYEKVERLTLSDVDTLLALDVAAHRAEVNTLLLRTSELVRAEVRGKKKDRRGADLFGARLKGADLRGADLRGAYLIAADLSGADLRLADVIGADFRDTNLSGADLTDCLFLTQTQVNAARGDARTVLPTGLERPSHWSASASPAPSGREGSSSAPKGGPSRKPGASRRRGSGPAGSRRT</sequence>
<accession>A0ABV6TH02</accession>
<feature type="compositionally biased region" description="Low complexity" evidence="1">
    <location>
        <begin position="284"/>
        <end position="311"/>
    </location>
</feature>
<comment type="caution">
    <text evidence="2">The sequence shown here is derived from an EMBL/GenBank/DDBJ whole genome shotgun (WGS) entry which is preliminary data.</text>
</comment>
<feature type="region of interest" description="Disordered" evidence="1">
    <location>
        <begin position="1"/>
        <end position="23"/>
    </location>
</feature>
<dbReference type="RefSeq" id="WP_394319699.1">
    <property type="nucleotide sequence ID" value="NZ_JBHMQV010000009.1"/>
</dbReference>
<name>A0ABV6TH02_9ACTN</name>
<protein>
    <submittedName>
        <fullName evidence="2">Pentapeptide repeat-containing protein</fullName>
    </submittedName>
</protein>
<gene>
    <name evidence="2" type="ORF">ACFH04_15285</name>
</gene>
<organism evidence="2 3">
    <name type="scientific">Streptomyces noboritoensis</name>
    <dbReference type="NCBI Taxonomy" id="67337"/>
    <lineage>
        <taxon>Bacteria</taxon>
        <taxon>Bacillati</taxon>
        <taxon>Actinomycetota</taxon>
        <taxon>Actinomycetes</taxon>
        <taxon>Kitasatosporales</taxon>
        <taxon>Streptomycetaceae</taxon>
        <taxon>Streptomyces</taxon>
    </lineage>
</organism>
<dbReference type="PANTHER" id="PTHR14136:SF37">
    <property type="entry name" value="PENTAPEPTIDE REPEAT-CONTAINING PROTEIN"/>
    <property type="match status" value="1"/>
</dbReference>
<feature type="region of interest" description="Disordered" evidence="1">
    <location>
        <begin position="273"/>
        <end position="327"/>
    </location>
</feature>
<dbReference type="InterPro" id="IPR051082">
    <property type="entry name" value="Pentapeptide-BTB/POZ_domain"/>
</dbReference>
<dbReference type="EMBL" id="JBHMQV010000009">
    <property type="protein sequence ID" value="MFC0845066.1"/>
    <property type="molecule type" value="Genomic_DNA"/>
</dbReference>
<dbReference type="SUPFAM" id="SSF141571">
    <property type="entry name" value="Pentapeptide repeat-like"/>
    <property type="match status" value="1"/>
</dbReference>
<dbReference type="InterPro" id="IPR001646">
    <property type="entry name" value="5peptide_repeat"/>
</dbReference>